<dbReference type="Pfam" id="PF01370">
    <property type="entry name" value="Epimerase"/>
    <property type="match status" value="1"/>
</dbReference>
<evidence type="ECO:0000313" key="12">
    <source>
        <dbReference type="Proteomes" id="UP000245820"/>
    </source>
</evidence>
<feature type="binding site" evidence="9">
    <location>
        <begin position="106"/>
        <end position="109"/>
    </location>
    <ligand>
        <name>NADP(+)</name>
        <dbReference type="ChEBI" id="CHEBI:58349"/>
    </ligand>
</feature>
<dbReference type="EC" id="1.1.1.271" evidence="3 9"/>
<dbReference type="OrthoDB" id="9811425at2"/>
<comment type="similarity">
    <text evidence="2 9">Belongs to the NAD(P)-dependent epimerase/dehydratase family. Fucose synthase subfamily.</text>
</comment>
<keyword evidence="6 9" id="KW-0413">Isomerase</keyword>
<dbReference type="HAMAP" id="MF_00956">
    <property type="entry name" value="GDP_fucose_synth"/>
    <property type="match status" value="1"/>
</dbReference>
<dbReference type="AlphaFoldDB" id="A0A2S2DF53"/>
<evidence type="ECO:0000256" key="5">
    <source>
        <dbReference type="ARBA" id="ARBA00023002"/>
    </source>
</evidence>
<feature type="binding site" evidence="9">
    <location>
        <position position="188"/>
    </location>
    <ligand>
        <name>substrate</name>
    </ligand>
</feature>
<comment type="pathway">
    <text evidence="1 9">Nucleotide-sugar biosynthesis; GDP-L-fucose biosynthesis via de novo pathway; GDP-L-fucose from GDP-alpha-D-mannose: step 2/2.</text>
</comment>
<feature type="site" description="Important for catalytic activity" evidence="9">
    <location>
        <position position="110"/>
    </location>
</feature>
<feature type="binding site" evidence="9">
    <location>
        <begin position="11"/>
        <end position="17"/>
    </location>
    <ligand>
        <name>NADP(+)</name>
        <dbReference type="ChEBI" id="CHEBI:58349"/>
    </ligand>
</feature>
<dbReference type="Gene3D" id="3.90.25.10">
    <property type="entry name" value="UDP-galactose 4-epimerase, domain 1"/>
    <property type="match status" value="1"/>
</dbReference>
<dbReference type="EMBL" id="CP029343">
    <property type="protein sequence ID" value="AWL03985.1"/>
    <property type="molecule type" value="Genomic_DNA"/>
</dbReference>
<feature type="site" description="Important for catalytic activity" evidence="9">
    <location>
        <position position="108"/>
    </location>
</feature>
<dbReference type="InterPro" id="IPR036291">
    <property type="entry name" value="NAD(P)-bd_dom_sf"/>
</dbReference>
<sequence length="350" mass="38473">MHDKPRIYVAGHRGLVGSAIVRALRAADKAEIVTRSHDELELTDQGRVREFFRSERIDQVYLAAARVGGIHANNSYPAEFIYDNLMVQANVVHEAWRAGVRKLLFLGSSCIYPRLAAQPIREEYLMNGVLEPTNEPYAMAKIAGIKLCESYNRQYGTDYRSVMPTNLYGPGDNYHPENSHVIPALLSRFHEAKTSAAPEVVIWGSGKPMREFLYVDDMAAASVHVMELAPEAYAAATDPMHSHINVGTGQDVTIAELARLVGETVGYRGNIVFDASKPDGTPRKLLDVSRLAALGWRASTPLADGLQRAYLAYLASLSCEAGLDARCEIHNRADGASGPEWQISPRTAHA</sequence>
<evidence type="ECO:0000256" key="3">
    <source>
        <dbReference type="ARBA" id="ARBA00012371"/>
    </source>
</evidence>
<evidence type="ECO:0000259" key="10">
    <source>
        <dbReference type="Pfam" id="PF01370"/>
    </source>
</evidence>
<dbReference type="GO" id="GO:0050577">
    <property type="term" value="F:GDP-L-fucose synthase activity"/>
    <property type="evidence" value="ECO:0007669"/>
    <property type="project" value="UniProtKB-UniRule"/>
</dbReference>
<feature type="binding site" evidence="9">
    <location>
        <position position="203"/>
    </location>
    <ligand>
        <name>substrate</name>
    </ligand>
</feature>
<keyword evidence="5 9" id="KW-0560">Oxidoreductase</keyword>
<evidence type="ECO:0000256" key="8">
    <source>
        <dbReference type="ARBA" id="ARBA00051935"/>
    </source>
</evidence>
<evidence type="ECO:0000313" key="11">
    <source>
        <dbReference type="EMBL" id="AWL03985.1"/>
    </source>
</evidence>
<dbReference type="SUPFAM" id="SSF51735">
    <property type="entry name" value="NAD(P)-binding Rossmann-fold domains"/>
    <property type="match status" value="1"/>
</dbReference>
<dbReference type="UniPathway" id="UPA00128">
    <property type="reaction ID" value="UER00191"/>
</dbReference>
<feature type="domain" description="NAD-dependent epimerase/dehydratase" evidence="10">
    <location>
        <begin position="7"/>
        <end position="228"/>
    </location>
</feature>
<name>A0A2S2DF53_9BURK</name>
<organism evidence="11 12">
    <name type="scientific">Massilia oculi</name>
    <dbReference type="NCBI Taxonomy" id="945844"/>
    <lineage>
        <taxon>Bacteria</taxon>
        <taxon>Pseudomonadati</taxon>
        <taxon>Pseudomonadota</taxon>
        <taxon>Betaproteobacteria</taxon>
        <taxon>Burkholderiales</taxon>
        <taxon>Oxalobacteraceae</taxon>
        <taxon>Telluria group</taxon>
        <taxon>Massilia</taxon>
    </lineage>
</organism>
<evidence type="ECO:0000256" key="1">
    <source>
        <dbReference type="ARBA" id="ARBA00004883"/>
    </source>
</evidence>
<evidence type="ECO:0000256" key="2">
    <source>
        <dbReference type="ARBA" id="ARBA00005959"/>
    </source>
</evidence>
<dbReference type="PANTHER" id="PTHR43238">
    <property type="entry name" value="GDP-L-FUCOSE SYNTHASE"/>
    <property type="match status" value="1"/>
</dbReference>
<evidence type="ECO:0000256" key="4">
    <source>
        <dbReference type="ARBA" id="ARBA00022857"/>
    </source>
</evidence>
<keyword evidence="7 9" id="KW-0511">Multifunctional enzyme</keyword>
<gene>
    <name evidence="9" type="primary">fcl</name>
    <name evidence="11" type="ORF">DIR46_05745</name>
</gene>
<dbReference type="Proteomes" id="UP000245820">
    <property type="component" value="Chromosome"/>
</dbReference>
<dbReference type="RefSeq" id="WP_109344377.1">
    <property type="nucleotide sequence ID" value="NZ_CP029343.1"/>
</dbReference>
<dbReference type="GO" id="GO:0042351">
    <property type="term" value="P:'de novo' GDP-L-fucose biosynthetic process"/>
    <property type="evidence" value="ECO:0007669"/>
    <property type="project" value="UniProtKB-UniRule"/>
</dbReference>
<accession>A0A2S2DF53</accession>
<feature type="binding site" evidence="9">
    <location>
        <position position="141"/>
    </location>
    <ligand>
        <name>NADP(+)</name>
        <dbReference type="ChEBI" id="CHEBI:58349"/>
    </ligand>
</feature>
<keyword evidence="4 9" id="KW-0521">NADP</keyword>
<dbReference type="InterPro" id="IPR001509">
    <property type="entry name" value="Epimerase_deHydtase"/>
</dbReference>
<dbReference type="Gene3D" id="3.40.50.720">
    <property type="entry name" value="NAD(P)-binding Rossmann-like Domain"/>
    <property type="match status" value="1"/>
</dbReference>
<evidence type="ECO:0000256" key="6">
    <source>
        <dbReference type="ARBA" id="ARBA00023235"/>
    </source>
</evidence>
<feature type="active site" description="Proton donor/acceptor" evidence="9">
    <location>
        <position position="137"/>
    </location>
</feature>
<feature type="binding site" evidence="9">
    <location>
        <position position="180"/>
    </location>
    <ligand>
        <name>NADP(+)</name>
        <dbReference type="ChEBI" id="CHEBI:58349"/>
    </ligand>
</feature>
<evidence type="ECO:0000256" key="9">
    <source>
        <dbReference type="HAMAP-Rule" id="MF_00956"/>
    </source>
</evidence>
<proteinExistence type="inferred from homology"/>
<dbReference type="FunFam" id="3.40.50.720:FF:000101">
    <property type="entry name" value="GDP-L-fucose synthase"/>
    <property type="match status" value="1"/>
</dbReference>
<feature type="binding site" evidence="9">
    <location>
        <position position="210"/>
    </location>
    <ligand>
        <name>substrate</name>
    </ligand>
</feature>
<dbReference type="GO" id="GO:0016853">
    <property type="term" value="F:isomerase activity"/>
    <property type="evidence" value="ECO:0007669"/>
    <property type="project" value="UniProtKB-KW"/>
</dbReference>
<dbReference type="KEGG" id="mtim:DIR46_05745"/>
<comment type="catalytic activity">
    <reaction evidence="8 9">
        <text>GDP-beta-L-fucose + NADP(+) = GDP-4-dehydro-alpha-D-rhamnose + NADPH + H(+)</text>
        <dbReference type="Rhea" id="RHEA:18885"/>
        <dbReference type="ChEBI" id="CHEBI:15378"/>
        <dbReference type="ChEBI" id="CHEBI:57273"/>
        <dbReference type="ChEBI" id="CHEBI:57783"/>
        <dbReference type="ChEBI" id="CHEBI:57964"/>
        <dbReference type="ChEBI" id="CHEBI:58349"/>
        <dbReference type="EC" id="1.1.1.271"/>
    </reaction>
</comment>
<dbReference type="CDD" id="cd05239">
    <property type="entry name" value="GDP_FS_SDR_e"/>
    <property type="match status" value="1"/>
</dbReference>
<feature type="binding site" evidence="9">
    <location>
        <begin position="164"/>
        <end position="167"/>
    </location>
    <ligand>
        <name>NADP(+)</name>
        <dbReference type="ChEBI" id="CHEBI:58349"/>
    </ligand>
</feature>
<protein>
    <recommendedName>
        <fullName evidence="3 9">GDP-L-fucose synthase</fullName>
        <ecNumber evidence="3 9">1.1.1.271</ecNumber>
    </recommendedName>
    <alternativeName>
        <fullName evidence="9">GDP-4-keto-6-deoxy-D-mannose-3,5-epimerase-4-reductase</fullName>
    </alternativeName>
</protein>
<comment type="function">
    <text evidence="9">Catalyzes the two-step NADP-dependent conversion of GDP-4-dehydro-6-deoxy-D-mannose to GDP-fucose, involving an epimerase and a reductase reaction.</text>
</comment>
<keyword evidence="12" id="KW-1185">Reference proteome</keyword>
<dbReference type="PANTHER" id="PTHR43238:SF1">
    <property type="entry name" value="GDP-L-FUCOSE SYNTHASE"/>
    <property type="match status" value="1"/>
</dbReference>
<dbReference type="InterPro" id="IPR028614">
    <property type="entry name" value="GDP_fucose/colitose_synth"/>
</dbReference>
<reference evidence="11 12" key="1">
    <citation type="submission" date="2018-05" db="EMBL/GenBank/DDBJ databases">
        <title>Complete genome sequence of Massilia oculi sp. nov. CCUG 43427T (=DSM 26321T), the type strain of M. oculi, and comparison with genome sequences of other Massilia strains.</title>
        <authorList>
            <person name="Zhu B."/>
        </authorList>
    </citation>
    <scope>NUCLEOTIDE SEQUENCE [LARGE SCALE GENOMIC DNA]</scope>
    <source>
        <strain evidence="11 12">CCUG 43427</strain>
    </source>
</reference>
<evidence type="ECO:0000256" key="7">
    <source>
        <dbReference type="ARBA" id="ARBA00023268"/>
    </source>
</evidence>
<feature type="binding site" evidence="9">
    <location>
        <position position="279"/>
    </location>
    <ligand>
        <name>substrate</name>
    </ligand>
</feature>
<dbReference type="GO" id="GO:0070401">
    <property type="term" value="F:NADP+ binding"/>
    <property type="evidence" value="ECO:0007669"/>
    <property type="project" value="UniProtKB-UniRule"/>
</dbReference>